<dbReference type="EMBL" id="OZ035828">
    <property type="protein sequence ID" value="CAL1608568.1"/>
    <property type="molecule type" value="Genomic_DNA"/>
</dbReference>
<keyword evidence="3" id="KW-1185">Reference proteome</keyword>
<dbReference type="Proteomes" id="UP001497482">
    <property type="component" value="Chromosome 6"/>
</dbReference>
<reference evidence="2 3" key="1">
    <citation type="submission" date="2024-04" db="EMBL/GenBank/DDBJ databases">
        <authorList>
            <person name="Waldvogel A.-M."/>
            <person name="Schoenle A."/>
        </authorList>
    </citation>
    <scope>NUCLEOTIDE SEQUENCE [LARGE SCALE GENOMIC DNA]</scope>
</reference>
<feature type="domain" description="DUF6589" evidence="1">
    <location>
        <begin position="3"/>
        <end position="236"/>
    </location>
</feature>
<dbReference type="InterPro" id="IPR046496">
    <property type="entry name" value="DUF6589"/>
</dbReference>
<name>A0AAV2M5H4_KNICA</name>
<accession>A0AAV2M5H4</accession>
<proteinExistence type="predicted"/>
<sequence length="285" mass="32297">MRREFIVLGTRILTQHLSVFKPFKHVVVHHMPHQYSEDMSKCSTDYPLGLLFKDENKTSDLVDTLRHIQKEYVPKGPNGVSNVLVGGDRLIEGNCRNLQWAFSDGATKEDRLEGLVFKFEDWHAIRNLFEIYHRIFYDCTSSKDHGTLHSNMTKLRCSNAKQGPHAAYNAYKEFVRKDTAALFLAAAMEHWGLEDVTDIPDSFVPVDVAYGSPQLKRNWLHEKVGEVVDTFVMMTNVTEAASLGPNLSETSAARISKSIGILKELLENRHRAGGDKANRHSPCNQ</sequence>
<dbReference type="AlphaFoldDB" id="A0AAV2M5H4"/>
<evidence type="ECO:0000313" key="3">
    <source>
        <dbReference type="Proteomes" id="UP001497482"/>
    </source>
</evidence>
<protein>
    <recommendedName>
        <fullName evidence="1">DUF6589 domain-containing protein</fullName>
    </recommendedName>
</protein>
<dbReference type="Pfam" id="PF20231">
    <property type="entry name" value="DUF6589"/>
    <property type="match status" value="1"/>
</dbReference>
<evidence type="ECO:0000313" key="2">
    <source>
        <dbReference type="EMBL" id="CAL1608568.1"/>
    </source>
</evidence>
<organism evidence="2 3">
    <name type="scientific">Knipowitschia caucasica</name>
    <name type="common">Caucasian dwarf goby</name>
    <name type="synonym">Pomatoschistus caucasicus</name>
    <dbReference type="NCBI Taxonomy" id="637954"/>
    <lineage>
        <taxon>Eukaryota</taxon>
        <taxon>Metazoa</taxon>
        <taxon>Chordata</taxon>
        <taxon>Craniata</taxon>
        <taxon>Vertebrata</taxon>
        <taxon>Euteleostomi</taxon>
        <taxon>Actinopterygii</taxon>
        <taxon>Neopterygii</taxon>
        <taxon>Teleostei</taxon>
        <taxon>Neoteleostei</taxon>
        <taxon>Acanthomorphata</taxon>
        <taxon>Gobiaria</taxon>
        <taxon>Gobiiformes</taxon>
        <taxon>Gobioidei</taxon>
        <taxon>Gobiidae</taxon>
        <taxon>Gobiinae</taxon>
        <taxon>Knipowitschia</taxon>
    </lineage>
</organism>
<gene>
    <name evidence="2" type="ORF">KC01_LOCUS35475</name>
</gene>
<evidence type="ECO:0000259" key="1">
    <source>
        <dbReference type="Pfam" id="PF20231"/>
    </source>
</evidence>